<evidence type="ECO:0008006" key="5">
    <source>
        <dbReference type="Google" id="ProtNLM"/>
    </source>
</evidence>
<dbReference type="SUPFAM" id="SSF49590">
    <property type="entry name" value="PHL pollen allergen"/>
    <property type="match status" value="1"/>
</dbReference>
<evidence type="ECO:0000256" key="2">
    <source>
        <dbReference type="SAM" id="SignalP"/>
    </source>
</evidence>
<dbReference type="SUPFAM" id="SSF50685">
    <property type="entry name" value="Barwin-like endoglucanases"/>
    <property type="match status" value="1"/>
</dbReference>
<protein>
    <recommendedName>
        <fullName evidence="5">Barwin domain-containing protein</fullName>
    </recommendedName>
</protein>
<evidence type="ECO:0000313" key="4">
    <source>
        <dbReference type="Proteomes" id="UP000054350"/>
    </source>
</evidence>
<dbReference type="PANTHER" id="PTHR31836:SF21">
    <property type="entry name" value="EXPANSIN-LIKE PROTEIN 7"/>
    <property type="match status" value="1"/>
</dbReference>
<dbReference type="PANTHER" id="PTHR31836">
    <property type="match status" value="1"/>
</dbReference>
<gene>
    <name evidence="3" type="ORF">AMAG_11509</name>
</gene>
<keyword evidence="4" id="KW-1185">Reference proteome</keyword>
<dbReference type="EMBL" id="GG745350">
    <property type="protein sequence ID" value="KNE66366.1"/>
    <property type="molecule type" value="Genomic_DNA"/>
</dbReference>
<dbReference type="OrthoDB" id="406505at2759"/>
<reference evidence="3 4" key="1">
    <citation type="submission" date="2009-11" db="EMBL/GenBank/DDBJ databases">
        <title>Annotation of Allomyces macrogynus ATCC 38327.</title>
        <authorList>
            <consortium name="The Broad Institute Genome Sequencing Platform"/>
            <person name="Russ C."/>
            <person name="Cuomo C."/>
            <person name="Burger G."/>
            <person name="Gray M.W."/>
            <person name="Holland P.W.H."/>
            <person name="King N."/>
            <person name="Lang F.B.F."/>
            <person name="Roger A.J."/>
            <person name="Ruiz-Trillo I."/>
            <person name="Young S.K."/>
            <person name="Zeng Q."/>
            <person name="Gargeya S."/>
            <person name="Fitzgerald M."/>
            <person name="Haas B."/>
            <person name="Abouelleil A."/>
            <person name="Alvarado L."/>
            <person name="Arachchi H.M."/>
            <person name="Berlin A."/>
            <person name="Chapman S.B."/>
            <person name="Gearin G."/>
            <person name="Goldberg J."/>
            <person name="Griggs A."/>
            <person name="Gujja S."/>
            <person name="Hansen M."/>
            <person name="Heiman D."/>
            <person name="Howarth C."/>
            <person name="Larimer J."/>
            <person name="Lui A."/>
            <person name="MacDonald P.J.P."/>
            <person name="McCowen C."/>
            <person name="Montmayeur A."/>
            <person name="Murphy C."/>
            <person name="Neiman D."/>
            <person name="Pearson M."/>
            <person name="Priest M."/>
            <person name="Roberts A."/>
            <person name="Saif S."/>
            <person name="Shea T."/>
            <person name="Sisk P."/>
            <person name="Stolte C."/>
            <person name="Sykes S."/>
            <person name="Wortman J."/>
            <person name="Nusbaum C."/>
            <person name="Birren B."/>
        </authorList>
    </citation>
    <scope>NUCLEOTIDE SEQUENCE [LARGE SCALE GENOMIC DNA]</scope>
    <source>
        <strain evidence="3 4">ATCC 38327</strain>
    </source>
</reference>
<name>A0A0L0SV68_ALLM3</name>
<sequence>MNAATVLILTIVALLASAAHANPILAKRGGSYYTWLKSGAGMTTFWTEQGSSGGQCLLDPPANGMAVALQSNGLDNWGYTIASMCGVCINIHNGGNSVVARVIDKLANPERGPGDLDVAGPVWNALTTDQHGELLDVWWEVVDCPDASGPLVYKWKEGSSQWWAGIQVRNHKKPVVSVIVNGQHPERQPYNYFVSNSGFGGPGPYTIQTWFEGGTSITDYNVQLQAGAEVKGSTWQ</sequence>
<dbReference type="Gene3D" id="2.40.40.10">
    <property type="entry name" value="RlpA-like domain"/>
    <property type="match status" value="1"/>
</dbReference>
<accession>A0A0L0SV68</accession>
<evidence type="ECO:0000256" key="1">
    <source>
        <dbReference type="ARBA" id="ARBA00022729"/>
    </source>
</evidence>
<organism evidence="3 4">
    <name type="scientific">Allomyces macrogynus (strain ATCC 38327)</name>
    <name type="common">Allomyces javanicus var. macrogynus</name>
    <dbReference type="NCBI Taxonomy" id="578462"/>
    <lineage>
        <taxon>Eukaryota</taxon>
        <taxon>Fungi</taxon>
        <taxon>Fungi incertae sedis</taxon>
        <taxon>Blastocladiomycota</taxon>
        <taxon>Blastocladiomycetes</taxon>
        <taxon>Blastocladiales</taxon>
        <taxon>Blastocladiaceae</taxon>
        <taxon>Allomyces</taxon>
    </lineage>
</organism>
<proteinExistence type="predicted"/>
<dbReference type="CDD" id="cd22271">
    <property type="entry name" value="DPBB_EXP_N-like"/>
    <property type="match status" value="1"/>
</dbReference>
<feature type="signal peptide" evidence="2">
    <location>
        <begin position="1"/>
        <end position="21"/>
    </location>
</feature>
<dbReference type="VEuPathDB" id="FungiDB:AMAG_11509"/>
<reference evidence="4" key="2">
    <citation type="submission" date="2009-11" db="EMBL/GenBank/DDBJ databases">
        <title>The Genome Sequence of Allomyces macrogynus strain ATCC 38327.</title>
        <authorList>
            <consortium name="The Broad Institute Genome Sequencing Platform"/>
            <person name="Russ C."/>
            <person name="Cuomo C."/>
            <person name="Shea T."/>
            <person name="Young S.K."/>
            <person name="Zeng Q."/>
            <person name="Koehrsen M."/>
            <person name="Haas B."/>
            <person name="Borodovsky M."/>
            <person name="Guigo R."/>
            <person name="Alvarado L."/>
            <person name="Berlin A."/>
            <person name="Borenstein D."/>
            <person name="Chen Z."/>
            <person name="Engels R."/>
            <person name="Freedman E."/>
            <person name="Gellesch M."/>
            <person name="Goldberg J."/>
            <person name="Griggs A."/>
            <person name="Gujja S."/>
            <person name="Heiman D."/>
            <person name="Hepburn T."/>
            <person name="Howarth C."/>
            <person name="Jen D."/>
            <person name="Larson L."/>
            <person name="Lewis B."/>
            <person name="Mehta T."/>
            <person name="Park D."/>
            <person name="Pearson M."/>
            <person name="Roberts A."/>
            <person name="Saif S."/>
            <person name="Shenoy N."/>
            <person name="Sisk P."/>
            <person name="Stolte C."/>
            <person name="Sykes S."/>
            <person name="Walk T."/>
            <person name="White J."/>
            <person name="Yandava C."/>
            <person name="Burger G."/>
            <person name="Gray M.W."/>
            <person name="Holland P.W.H."/>
            <person name="King N."/>
            <person name="Lang F.B.F."/>
            <person name="Roger A.J."/>
            <person name="Ruiz-Trillo I."/>
            <person name="Lander E."/>
            <person name="Nusbaum C."/>
        </authorList>
    </citation>
    <scope>NUCLEOTIDE SEQUENCE [LARGE SCALE GENOMIC DNA]</scope>
    <source>
        <strain evidence="4">ATCC 38327</strain>
    </source>
</reference>
<dbReference type="STRING" id="578462.A0A0L0SV68"/>
<dbReference type="InterPro" id="IPR049818">
    <property type="entry name" value="Expansin_EXLX1-like"/>
</dbReference>
<dbReference type="InterPro" id="IPR036908">
    <property type="entry name" value="RlpA-like_sf"/>
</dbReference>
<dbReference type="InterPro" id="IPR036749">
    <property type="entry name" value="Expansin_CBD_sf"/>
</dbReference>
<evidence type="ECO:0000313" key="3">
    <source>
        <dbReference type="EMBL" id="KNE66366.1"/>
    </source>
</evidence>
<feature type="chain" id="PRO_5005548188" description="Barwin domain-containing protein" evidence="2">
    <location>
        <begin position="22"/>
        <end position="236"/>
    </location>
</feature>
<dbReference type="AlphaFoldDB" id="A0A0L0SV68"/>
<dbReference type="NCBIfam" id="NF041144">
    <property type="entry name" value="expansin_EXLX1"/>
    <property type="match status" value="1"/>
</dbReference>
<dbReference type="InterPro" id="IPR051477">
    <property type="entry name" value="Expansin_CellWall"/>
</dbReference>
<dbReference type="Proteomes" id="UP000054350">
    <property type="component" value="Unassembled WGS sequence"/>
</dbReference>
<keyword evidence="1 2" id="KW-0732">Signal</keyword>
<dbReference type="Gene3D" id="2.60.40.760">
    <property type="entry name" value="Expansin, cellulose-binding-like domain"/>
    <property type="match status" value="1"/>
</dbReference>